<sequence>VLGCNVFTQIHQPIDNEIDHFTIIEDIYHEDHGFEHPYCTNVDNNCKLNCKAGKKRNVKMSMRETEDKLKCLAREFTDTYPKGLPVETVHAHYKKWKATILELFYAPISQSVKQTTKGISPLRCTSASASASALLVL</sequence>
<feature type="non-terminal residue" evidence="1">
    <location>
        <position position="137"/>
    </location>
</feature>
<gene>
    <name evidence="1" type="ORF">PENTCL1PPCAC_952</name>
</gene>
<accession>A0AAV5S784</accession>
<protein>
    <submittedName>
        <fullName evidence="1">Uncharacterized protein</fullName>
    </submittedName>
</protein>
<name>A0AAV5S784_9BILA</name>
<proteinExistence type="predicted"/>
<feature type="non-terminal residue" evidence="1">
    <location>
        <position position="1"/>
    </location>
</feature>
<dbReference type="AlphaFoldDB" id="A0AAV5S784"/>
<reference evidence="1" key="1">
    <citation type="submission" date="2023-10" db="EMBL/GenBank/DDBJ databases">
        <title>Genome assembly of Pristionchus species.</title>
        <authorList>
            <person name="Yoshida K."/>
            <person name="Sommer R.J."/>
        </authorList>
    </citation>
    <scope>NUCLEOTIDE SEQUENCE</scope>
    <source>
        <strain evidence="1">RS0144</strain>
    </source>
</reference>
<comment type="caution">
    <text evidence="1">The sequence shown here is derived from an EMBL/GenBank/DDBJ whole genome shotgun (WGS) entry which is preliminary data.</text>
</comment>
<evidence type="ECO:0000313" key="2">
    <source>
        <dbReference type="Proteomes" id="UP001432027"/>
    </source>
</evidence>
<dbReference type="Proteomes" id="UP001432027">
    <property type="component" value="Unassembled WGS sequence"/>
</dbReference>
<dbReference type="EMBL" id="BTSX01000001">
    <property type="protein sequence ID" value="GMS78777.1"/>
    <property type="molecule type" value="Genomic_DNA"/>
</dbReference>
<evidence type="ECO:0000313" key="1">
    <source>
        <dbReference type="EMBL" id="GMS78777.1"/>
    </source>
</evidence>
<organism evidence="1 2">
    <name type="scientific">Pristionchus entomophagus</name>
    <dbReference type="NCBI Taxonomy" id="358040"/>
    <lineage>
        <taxon>Eukaryota</taxon>
        <taxon>Metazoa</taxon>
        <taxon>Ecdysozoa</taxon>
        <taxon>Nematoda</taxon>
        <taxon>Chromadorea</taxon>
        <taxon>Rhabditida</taxon>
        <taxon>Rhabditina</taxon>
        <taxon>Diplogasteromorpha</taxon>
        <taxon>Diplogasteroidea</taxon>
        <taxon>Neodiplogasteridae</taxon>
        <taxon>Pristionchus</taxon>
    </lineage>
</organism>
<keyword evidence="2" id="KW-1185">Reference proteome</keyword>